<name>A0A0U7GFR4_SERMA</name>
<evidence type="ECO:0000313" key="3">
    <source>
        <dbReference type="Proteomes" id="UP000050489"/>
    </source>
</evidence>
<protein>
    <submittedName>
        <fullName evidence="1">Uncharacterized protein</fullName>
    </submittedName>
</protein>
<evidence type="ECO:0000313" key="4">
    <source>
        <dbReference type="Proteomes" id="UP000247823"/>
    </source>
</evidence>
<dbReference type="RefSeq" id="WP_038872265.1">
    <property type="nucleotide sequence ID" value="NZ_CABMHU010000142.1"/>
</dbReference>
<evidence type="ECO:0000313" key="1">
    <source>
        <dbReference type="EMBL" id="OCO91442.1"/>
    </source>
</evidence>
<organism evidence="1 3">
    <name type="scientific">Serratia marcescens</name>
    <dbReference type="NCBI Taxonomy" id="615"/>
    <lineage>
        <taxon>Bacteria</taxon>
        <taxon>Pseudomonadati</taxon>
        <taxon>Pseudomonadota</taxon>
        <taxon>Gammaproteobacteria</taxon>
        <taxon>Enterobacterales</taxon>
        <taxon>Yersiniaceae</taxon>
        <taxon>Serratia</taxon>
    </lineage>
</organism>
<sequence>MAGFVRETVSKNHFKLLQDLYGRDLGGERFLHWKHLLDPHCDAPREKTGIFYKDRERYLGMFVSSFYPFKINGVNVNVNMLGDLGIHRQVKSSTVLKDFFLQARRSDVAADICFSDDRKIRVYEKIFRKYLTTNTQIYPYVELTLKPDKFMAFRFAESGLAQQASFINNLGREKDRRAFEYIEKHPLYHKIHYINKGSHYAVIGCSHECAELLDISNPSRECFSWAIGVCRHLHSRCKVMIPLAFYKSVCAQAAEVISEKRINMLIGYYSQKISDLMPKEVWVCRMDRR</sequence>
<proteinExistence type="predicted"/>
<comment type="caution">
    <text evidence="1">The sequence shown here is derived from an EMBL/GenBank/DDBJ whole genome shotgun (WGS) entry which is preliminary data.</text>
</comment>
<reference evidence="2" key="4">
    <citation type="submission" date="2018-06" db="EMBL/GenBank/DDBJ databases">
        <authorList>
            <person name="Martins R.C."/>
            <person name="Perdigao-Neto L.V."/>
            <person name="Costa S.F."/>
            <person name="Levin A.S.S."/>
        </authorList>
    </citation>
    <scope>NUCLEOTIDE SEQUENCE</scope>
    <source>
        <strain evidence="2">1283</strain>
    </source>
</reference>
<dbReference type="EMBL" id="QJQB01000590">
    <property type="protein sequence ID" value="PYA55260.1"/>
    <property type="molecule type" value="Genomic_DNA"/>
</dbReference>
<reference evidence="2" key="3">
    <citation type="submission" date="2018-06" db="EMBL/GenBank/DDBJ databases">
        <title>Serratia marcescens genome sequencing and assembly.</title>
        <authorList>
            <person name="Martins R.C.R."/>
            <person name="Perdigao-Neto L.V."/>
            <person name="Costa S.F."/>
            <person name="Levin A.S.S."/>
        </authorList>
    </citation>
    <scope>NUCLEOTIDE SEQUENCE</scope>
    <source>
        <strain evidence="2">1283</strain>
    </source>
</reference>
<dbReference type="Proteomes" id="UP000050489">
    <property type="component" value="Unassembled WGS sequence"/>
</dbReference>
<gene>
    <name evidence="1" type="ORF">AN695_0201185</name>
    <name evidence="2" type="ORF">DMW51_26270</name>
</gene>
<reference evidence="3" key="1">
    <citation type="submission" date="2016-04" db="EMBL/GenBank/DDBJ databases">
        <authorList>
            <person name="Osei Sekyere J."/>
            <person name="Sivertsen A."/>
            <person name="Pedersen A.T."/>
            <person name="Sundsfjord A."/>
        </authorList>
    </citation>
    <scope>NUCLEOTIDE SEQUENCE [LARGE SCALE GENOMIC DNA]</scope>
    <source>
        <strain evidence="3">945174350</strain>
    </source>
</reference>
<dbReference type="Proteomes" id="UP000247823">
    <property type="component" value="Unassembled WGS sequence"/>
</dbReference>
<keyword evidence="4" id="KW-1185">Reference proteome</keyword>
<dbReference type="EMBL" id="LJEX02000001">
    <property type="protein sequence ID" value="OCO91442.1"/>
    <property type="molecule type" value="Genomic_DNA"/>
</dbReference>
<accession>A0A0U7GFR4</accession>
<reference evidence="1" key="2">
    <citation type="journal article" date="2017" name="PLoS ONE">
        <title>Genomic and phenotypic characterisation of fluoroquinolone resistance mechanisms in Enterobacteriaceae in Durban, South Africa.</title>
        <authorList>
            <person name="Osei Sekyere J."/>
            <person name="Amoako D.G."/>
        </authorList>
    </citation>
    <scope>NUCLEOTIDE SEQUENCE</scope>
    <source>
        <strain evidence="1">945174350</strain>
    </source>
</reference>
<dbReference type="AlphaFoldDB" id="A0A0U7GFR4"/>
<evidence type="ECO:0000313" key="2">
    <source>
        <dbReference type="EMBL" id="PYA55260.1"/>
    </source>
</evidence>